<gene>
    <name evidence="2" type="ORF">E3D37_16160</name>
</gene>
<reference evidence="2 3" key="1">
    <citation type="submission" date="2019-03" db="EMBL/GenBank/DDBJ databases">
        <title>Burkholderia cepacia outbreak.</title>
        <authorList>
            <person name="Farzana R."/>
            <person name="Walsh T.R."/>
        </authorList>
    </citation>
    <scope>NUCLEOTIDE SEQUENCE [LARGE SCALE GENOMIC DNA]</scope>
    <source>
        <strain evidence="3">d13</strain>
    </source>
</reference>
<keyword evidence="1" id="KW-0472">Membrane</keyword>
<dbReference type="EMBL" id="SNSQ01000016">
    <property type="protein sequence ID" value="TEU47538.1"/>
    <property type="molecule type" value="Genomic_DNA"/>
</dbReference>
<protein>
    <submittedName>
        <fullName evidence="2">Uncharacterized protein</fullName>
    </submittedName>
</protein>
<proteinExistence type="predicted"/>
<evidence type="ECO:0000256" key="1">
    <source>
        <dbReference type="SAM" id="Phobius"/>
    </source>
</evidence>
<dbReference type="Proteomes" id="UP000298234">
    <property type="component" value="Unassembled WGS sequence"/>
</dbReference>
<keyword evidence="1" id="KW-0812">Transmembrane</keyword>
<keyword evidence="1" id="KW-1133">Transmembrane helix</keyword>
<name>A0AAX2RRU7_BURCE</name>
<comment type="caution">
    <text evidence="2">The sequence shown here is derived from an EMBL/GenBank/DDBJ whole genome shotgun (WGS) entry which is preliminary data.</text>
</comment>
<sequence>MSAPVEKRFEQLLGRQPSDTERLALYRVRDQLAIADDDPVWTVVLALQWHLALYGEIPEQVATILRTESKPLEHTAKRVTRICYAALGVSFFNICASLGALAATWLKQ</sequence>
<evidence type="ECO:0000313" key="2">
    <source>
        <dbReference type="EMBL" id="TEU47538.1"/>
    </source>
</evidence>
<dbReference type="RefSeq" id="WP_134256261.1">
    <property type="nucleotide sequence ID" value="NZ_SNSG01000013.1"/>
</dbReference>
<accession>A0AAX2RRU7</accession>
<organism evidence="2 3">
    <name type="scientific">Burkholderia cepacia</name>
    <name type="common">Pseudomonas cepacia</name>
    <dbReference type="NCBI Taxonomy" id="292"/>
    <lineage>
        <taxon>Bacteria</taxon>
        <taxon>Pseudomonadati</taxon>
        <taxon>Pseudomonadota</taxon>
        <taxon>Betaproteobacteria</taxon>
        <taxon>Burkholderiales</taxon>
        <taxon>Burkholderiaceae</taxon>
        <taxon>Burkholderia</taxon>
        <taxon>Burkholderia cepacia complex</taxon>
    </lineage>
</organism>
<dbReference type="AlphaFoldDB" id="A0AAX2RRU7"/>
<feature type="transmembrane region" description="Helical" evidence="1">
    <location>
        <begin position="82"/>
        <end position="106"/>
    </location>
</feature>
<evidence type="ECO:0000313" key="3">
    <source>
        <dbReference type="Proteomes" id="UP000298234"/>
    </source>
</evidence>